<proteinExistence type="predicted"/>
<dbReference type="PRINTS" id="PR00633">
    <property type="entry name" value="RCCNDNSATION"/>
</dbReference>
<sequence>MPPRKTPAPASSASAKPASKAASSTKPASKAAPSTKPASKAAASSKPASKAVTASTIKPASRRGGAAKEATTVAPVPPPATIPENGDGDIDMKEADAPNGDAPAKKANGPTSRTRKATSPLEAGPAAKKGRLAELADDAKKTRRRSSLGIAHVNAIPEIPPIATPHNALFIWGTGDMGQFGLGPDELDEIARPKLHSWFEEQIEDGKLSRDGKEGSGGLEAVACGGMHTLAIDEAGRVRSWGINDNAALGRKTTDVPDPANPSAMIPNEDLETYPFVVESLEKEGFRAVQVAAGDSVSIALSDKGELRAWGSFRSNEGVLGFDGVAGHPVFQFTPISLPAFAKVKIVQVSCGADHVLALTTTGHVYVWGNGQQNQLGRRIIERRIKNSLDPARLALRNIVHVAAGMYHSFAVDVNGTVWAWGLNTFHQTGLTSDKGGDEEMITTPAQVEGLSPENHGGSKVIQIAGGEHHSLFLFDNGEVWGCGRCDANEVGLAEDHPAFEGIRERRAETQREREDKVAQRQKNLDSVNQAAKVDEEAKEKAEMELAEAQAALRVPMGEFVPEPVRIPFPPIPEAYEVVPELPAYKDSKPSDNPIANISAGTRHNLAVSKSGHVYAWGLGNQGQLGLGADSEDAKTPSLVRSKLLRPYSANYSSAGGQHCVLLATKKA</sequence>
<feature type="region of interest" description="Disordered" evidence="4">
    <location>
        <begin position="506"/>
        <end position="532"/>
    </location>
</feature>
<dbReference type="STRING" id="1296120.A0A1B9GNR1"/>
<dbReference type="OrthoDB" id="61110at2759"/>
<feature type="compositionally biased region" description="Low complexity" evidence="4">
    <location>
        <begin position="7"/>
        <end position="56"/>
    </location>
</feature>
<feature type="repeat" description="RCC1" evidence="3">
    <location>
        <begin position="612"/>
        <end position="666"/>
    </location>
</feature>
<dbReference type="PANTHER" id="PTHR45982">
    <property type="entry name" value="REGULATOR OF CHROMOSOME CONDENSATION"/>
    <property type="match status" value="1"/>
</dbReference>
<reference evidence="6 7" key="1">
    <citation type="submission" date="2013-07" db="EMBL/GenBank/DDBJ databases">
        <title>The Genome Sequence of Cryptococcus heveanensis BCC8398.</title>
        <authorList>
            <consortium name="The Broad Institute Genome Sequencing Platform"/>
            <person name="Cuomo C."/>
            <person name="Litvintseva A."/>
            <person name="Chen Y."/>
            <person name="Heitman J."/>
            <person name="Sun S."/>
            <person name="Springer D."/>
            <person name="Dromer F."/>
            <person name="Young S.K."/>
            <person name="Zeng Q."/>
            <person name="Gargeya S."/>
            <person name="Fitzgerald M."/>
            <person name="Abouelleil A."/>
            <person name="Alvarado L."/>
            <person name="Berlin A.M."/>
            <person name="Chapman S.B."/>
            <person name="Dewar J."/>
            <person name="Goldberg J."/>
            <person name="Griggs A."/>
            <person name="Gujja S."/>
            <person name="Hansen M."/>
            <person name="Howarth C."/>
            <person name="Imamovic A."/>
            <person name="Larimer J."/>
            <person name="McCowan C."/>
            <person name="Murphy C."/>
            <person name="Pearson M."/>
            <person name="Priest M."/>
            <person name="Roberts A."/>
            <person name="Saif S."/>
            <person name="Shea T."/>
            <person name="Sykes S."/>
            <person name="Wortman J."/>
            <person name="Nusbaum C."/>
            <person name="Birren B."/>
        </authorList>
    </citation>
    <scope>NUCLEOTIDE SEQUENCE [LARGE SCALE GENOMIC DNA]</scope>
    <source>
        <strain evidence="6 7">BCC8398</strain>
    </source>
</reference>
<feature type="repeat" description="RCC1" evidence="3">
    <location>
        <begin position="236"/>
        <end position="304"/>
    </location>
</feature>
<gene>
    <name evidence="6" type="ORF">I316_05568</name>
</gene>
<evidence type="ECO:0000256" key="1">
    <source>
        <dbReference type="ARBA" id="ARBA00022658"/>
    </source>
</evidence>
<dbReference type="SUPFAM" id="SSF50985">
    <property type="entry name" value="RCC1/BLIP-II"/>
    <property type="match status" value="1"/>
</dbReference>
<name>A0A1B9GNR1_9TREE</name>
<dbReference type="PANTHER" id="PTHR45982:SF1">
    <property type="entry name" value="REGULATOR OF CHROMOSOME CONDENSATION"/>
    <property type="match status" value="1"/>
</dbReference>
<evidence type="ECO:0000313" key="7">
    <source>
        <dbReference type="Proteomes" id="UP000092666"/>
    </source>
</evidence>
<feature type="compositionally biased region" description="Polar residues" evidence="4">
    <location>
        <begin position="521"/>
        <end position="530"/>
    </location>
</feature>
<evidence type="ECO:0000313" key="6">
    <source>
        <dbReference type="EMBL" id="OCF32647.1"/>
    </source>
</evidence>
<reference evidence="7" key="2">
    <citation type="submission" date="2013-12" db="EMBL/GenBank/DDBJ databases">
        <title>Evolution of pathogenesis and genome organization in the Tremellales.</title>
        <authorList>
            <person name="Cuomo C."/>
            <person name="Litvintseva A."/>
            <person name="Heitman J."/>
            <person name="Chen Y."/>
            <person name="Sun S."/>
            <person name="Springer D."/>
            <person name="Dromer F."/>
            <person name="Young S."/>
            <person name="Zeng Q."/>
            <person name="Chapman S."/>
            <person name="Gujja S."/>
            <person name="Saif S."/>
            <person name="Birren B."/>
        </authorList>
    </citation>
    <scope>NUCLEOTIDE SEQUENCE [LARGE SCALE GENOMIC DNA]</scope>
    <source>
        <strain evidence="7">BCC8398</strain>
    </source>
</reference>
<protein>
    <submittedName>
        <fullName evidence="6">Pim1 protein + RNA transporter 2</fullName>
    </submittedName>
</protein>
<keyword evidence="1" id="KW-0344">Guanine-nucleotide releasing factor</keyword>
<feature type="region of interest" description="Disordered" evidence="4">
    <location>
        <begin position="1"/>
        <end position="140"/>
    </location>
</feature>
<dbReference type="Pfam" id="PF25390">
    <property type="entry name" value="WD40_RLD"/>
    <property type="match status" value="1"/>
</dbReference>
<feature type="compositionally biased region" description="Basic and acidic residues" evidence="4">
    <location>
        <begin position="506"/>
        <end position="519"/>
    </location>
</feature>
<evidence type="ECO:0000256" key="4">
    <source>
        <dbReference type="SAM" id="MobiDB-lite"/>
    </source>
</evidence>
<dbReference type="PROSITE" id="PS00626">
    <property type="entry name" value="RCC1_2"/>
    <property type="match status" value="3"/>
</dbReference>
<dbReference type="Gene3D" id="2.130.10.30">
    <property type="entry name" value="Regulator of chromosome condensation 1/beta-lactamase-inhibitor protein II"/>
    <property type="match status" value="1"/>
</dbReference>
<feature type="compositionally biased region" description="Basic and acidic residues" evidence="4">
    <location>
        <begin position="131"/>
        <end position="140"/>
    </location>
</feature>
<dbReference type="InterPro" id="IPR009091">
    <property type="entry name" value="RCC1/BLIP-II"/>
</dbReference>
<evidence type="ECO:0000259" key="5">
    <source>
        <dbReference type="Pfam" id="PF25390"/>
    </source>
</evidence>
<dbReference type="PROSITE" id="PS50012">
    <property type="entry name" value="RCC1_3"/>
    <property type="match status" value="6"/>
</dbReference>
<evidence type="ECO:0000256" key="3">
    <source>
        <dbReference type="PROSITE-ProRule" id="PRU00235"/>
    </source>
</evidence>
<keyword evidence="2" id="KW-0677">Repeat</keyword>
<dbReference type="InterPro" id="IPR000408">
    <property type="entry name" value="Reg_chr_condens"/>
</dbReference>
<feature type="repeat" description="RCC1" evidence="3">
    <location>
        <begin position="305"/>
        <end position="362"/>
    </location>
</feature>
<feature type="repeat" description="RCC1" evidence="3">
    <location>
        <begin position="167"/>
        <end position="235"/>
    </location>
</feature>
<accession>A0A1B9GNR1</accession>
<dbReference type="Proteomes" id="UP000092666">
    <property type="component" value="Unassembled WGS sequence"/>
</dbReference>
<feature type="repeat" description="RCC1" evidence="3">
    <location>
        <begin position="416"/>
        <end position="477"/>
    </location>
</feature>
<keyword evidence="7" id="KW-1185">Reference proteome</keyword>
<dbReference type="GO" id="GO:0005085">
    <property type="term" value="F:guanyl-nucleotide exchange factor activity"/>
    <property type="evidence" value="ECO:0007669"/>
    <property type="project" value="TreeGrafter"/>
</dbReference>
<dbReference type="InterPro" id="IPR051553">
    <property type="entry name" value="Ran_GTPase-activating"/>
</dbReference>
<dbReference type="EMBL" id="KV700129">
    <property type="protein sequence ID" value="OCF32647.1"/>
    <property type="molecule type" value="Genomic_DNA"/>
</dbReference>
<dbReference type="AlphaFoldDB" id="A0A1B9GNR1"/>
<dbReference type="InterPro" id="IPR058923">
    <property type="entry name" value="RCC1-like_dom"/>
</dbReference>
<feature type="domain" description="RCC1-like" evidence="5">
    <location>
        <begin position="169"/>
        <end position="662"/>
    </location>
</feature>
<dbReference type="GO" id="GO:0005737">
    <property type="term" value="C:cytoplasm"/>
    <property type="evidence" value="ECO:0007669"/>
    <property type="project" value="TreeGrafter"/>
</dbReference>
<organism evidence="6 7">
    <name type="scientific">Kwoniella heveanensis BCC8398</name>
    <dbReference type="NCBI Taxonomy" id="1296120"/>
    <lineage>
        <taxon>Eukaryota</taxon>
        <taxon>Fungi</taxon>
        <taxon>Dikarya</taxon>
        <taxon>Basidiomycota</taxon>
        <taxon>Agaricomycotina</taxon>
        <taxon>Tremellomycetes</taxon>
        <taxon>Tremellales</taxon>
        <taxon>Cryptococcaceae</taxon>
        <taxon>Kwoniella</taxon>
    </lineage>
</organism>
<feature type="repeat" description="RCC1" evidence="3">
    <location>
        <begin position="363"/>
        <end position="415"/>
    </location>
</feature>
<evidence type="ECO:0000256" key="2">
    <source>
        <dbReference type="ARBA" id="ARBA00022737"/>
    </source>
</evidence>
<dbReference type="PROSITE" id="PS00625">
    <property type="entry name" value="RCC1_1"/>
    <property type="match status" value="1"/>
</dbReference>